<gene>
    <name evidence="2" type="ORF">J2S57_002697</name>
</gene>
<reference evidence="2 3" key="1">
    <citation type="submission" date="2023-07" db="EMBL/GenBank/DDBJ databases">
        <title>Sequencing the genomes of 1000 actinobacteria strains.</title>
        <authorList>
            <person name="Klenk H.-P."/>
        </authorList>
    </citation>
    <scope>NUCLEOTIDE SEQUENCE [LARGE SCALE GENOMIC DNA]</scope>
    <source>
        <strain evidence="2 3">DSM 44388</strain>
    </source>
</reference>
<feature type="region of interest" description="Disordered" evidence="1">
    <location>
        <begin position="1"/>
        <end position="47"/>
    </location>
</feature>
<protein>
    <submittedName>
        <fullName evidence="2">Uncharacterized protein</fullName>
    </submittedName>
</protein>
<dbReference type="Proteomes" id="UP001235712">
    <property type="component" value="Unassembled WGS sequence"/>
</dbReference>
<proteinExistence type="predicted"/>
<comment type="caution">
    <text evidence="2">The sequence shown here is derived from an EMBL/GenBank/DDBJ whole genome shotgun (WGS) entry which is preliminary data.</text>
</comment>
<organism evidence="2 3">
    <name type="scientific">Kineosporia succinea</name>
    <dbReference type="NCBI Taxonomy" id="84632"/>
    <lineage>
        <taxon>Bacteria</taxon>
        <taxon>Bacillati</taxon>
        <taxon>Actinomycetota</taxon>
        <taxon>Actinomycetes</taxon>
        <taxon>Kineosporiales</taxon>
        <taxon>Kineosporiaceae</taxon>
        <taxon>Kineosporia</taxon>
    </lineage>
</organism>
<evidence type="ECO:0000256" key="1">
    <source>
        <dbReference type="SAM" id="MobiDB-lite"/>
    </source>
</evidence>
<evidence type="ECO:0000313" key="2">
    <source>
        <dbReference type="EMBL" id="MDP9826948.1"/>
    </source>
</evidence>
<feature type="compositionally biased region" description="Basic and acidic residues" evidence="1">
    <location>
        <begin position="34"/>
        <end position="43"/>
    </location>
</feature>
<evidence type="ECO:0000313" key="3">
    <source>
        <dbReference type="Proteomes" id="UP001235712"/>
    </source>
</evidence>
<keyword evidence="3" id="KW-1185">Reference proteome</keyword>
<dbReference type="RefSeq" id="WP_307242335.1">
    <property type="nucleotide sequence ID" value="NZ_JAUSQZ010000001.1"/>
</dbReference>
<dbReference type="EMBL" id="JAUSQZ010000001">
    <property type="protein sequence ID" value="MDP9826948.1"/>
    <property type="molecule type" value="Genomic_DNA"/>
</dbReference>
<sequence length="233" mass="26144">MRSRESSDPVAPVGRLRRLGAGPAHRPGTPESGPGHDPEHGSDPGELDIIAANRSGRATGLTVCTPLPRRWAPLVRAVLRVKSWAGPDPTLRRLAFIHVAHWVLIDRFPGDTKPRRYSYLMFVSNFNGSWLDYIDAFSRAIPHKMFLLWGSAFGFPGPMPPRPFTDYIRGNDWRLAHYFSAYPGATATEIASALRVRQGLTEHLPRHQKLEDVDNVQLARAWRSLLADVQRDL</sequence>
<accession>A0ABT9P2N7</accession>
<name>A0ABT9P2N7_9ACTN</name>